<dbReference type="InterPro" id="IPR000700">
    <property type="entry name" value="PAS-assoc_C"/>
</dbReference>
<feature type="domain" description="Histidine kinase" evidence="13">
    <location>
        <begin position="459"/>
        <end position="683"/>
    </location>
</feature>
<dbReference type="SMART" id="SM00388">
    <property type="entry name" value="HisKA"/>
    <property type="match status" value="1"/>
</dbReference>
<feature type="transmembrane region" description="Helical" evidence="12">
    <location>
        <begin position="20"/>
        <end position="39"/>
    </location>
</feature>
<keyword evidence="15" id="KW-0547">Nucleotide-binding</keyword>
<keyword evidence="7 12" id="KW-0812">Transmembrane</keyword>
<dbReference type="Gene3D" id="3.30.565.10">
    <property type="entry name" value="Histidine kinase-like ATPase, C-terminal domain"/>
    <property type="match status" value="1"/>
</dbReference>
<dbReference type="Pfam" id="PF00512">
    <property type="entry name" value="HisKA"/>
    <property type="match status" value="1"/>
</dbReference>
<dbReference type="InterPro" id="IPR000014">
    <property type="entry name" value="PAS"/>
</dbReference>
<dbReference type="NCBIfam" id="TIGR00229">
    <property type="entry name" value="sensory_box"/>
    <property type="match status" value="1"/>
</dbReference>
<dbReference type="Proteomes" id="UP001271769">
    <property type="component" value="Unassembled WGS sequence"/>
</dbReference>
<keyword evidence="5" id="KW-0597">Phosphoprotein</keyword>
<feature type="domain" description="PAC" evidence="14">
    <location>
        <begin position="383"/>
        <end position="434"/>
    </location>
</feature>
<dbReference type="PANTHER" id="PTHR43711">
    <property type="entry name" value="TWO-COMPONENT HISTIDINE KINASE"/>
    <property type="match status" value="1"/>
</dbReference>
<dbReference type="Pfam" id="PF05231">
    <property type="entry name" value="MASE1"/>
    <property type="match status" value="1"/>
</dbReference>
<dbReference type="RefSeq" id="WP_320499817.1">
    <property type="nucleotide sequence ID" value="NZ_JAXCLX010000001.1"/>
</dbReference>
<reference evidence="15 16" key="1">
    <citation type="journal article" date="2013" name="Antonie Van Leeuwenhoek">
        <title>Dongia rigui sp. nov., isolated from freshwater of a large wetland in Korea.</title>
        <authorList>
            <person name="Baik K.S."/>
            <person name="Hwang Y.M."/>
            <person name="Choi J.S."/>
            <person name="Kwon J."/>
            <person name="Seong C.N."/>
        </authorList>
    </citation>
    <scope>NUCLEOTIDE SEQUENCE [LARGE SCALE GENOMIC DNA]</scope>
    <source>
        <strain evidence="15 16">04SU4-P</strain>
    </source>
</reference>
<evidence type="ECO:0000256" key="2">
    <source>
        <dbReference type="ARBA" id="ARBA00004651"/>
    </source>
</evidence>
<dbReference type="CDD" id="cd16922">
    <property type="entry name" value="HATPase_EvgS-ArcB-TorS-like"/>
    <property type="match status" value="1"/>
</dbReference>
<dbReference type="InterPro" id="IPR004358">
    <property type="entry name" value="Sig_transdc_His_kin-like_C"/>
</dbReference>
<feature type="transmembrane region" description="Helical" evidence="12">
    <location>
        <begin position="160"/>
        <end position="180"/>
    </location>
</feature>
<keyword evidence="9 12" id="KW-1133">Transmembrane helix</keyword>
<proteinExistence type="predicted"/>
<dbReference type="InterPro" id="IPR005467">
    <property type="entry name" value="His_kinase_dom"/>
</dbReference>
<dbReference type="EMBL" id="JAXCLX010000001">
    <property type="protein sequence ID" value="MDY0871387.1"/>
    <property type="molecule type" value="Genomic_DNA"/>
</dbReference>
<dbReference type="SUPFAM" id="SSF55785">
    <property type="entry name" value="PYP-like sensor domain (PAS domain)"/>
    <property type="match status" value="1"/>
</dbReference>
<feature type="transmembrane region" description="Helical" evidence="12">
    <location>
        <begin position="273"/>
        <end position="293"/>
    </location>
</feature>
<feature type="transmembrane region" description="Helical" evidence="12">
    <location>
        <begin position="215"/>
        <end position="234"/>
    </location>
</feature>
<evidence type="ECO:0000256" key="11">
    <source>
        <dbReference type="ARBA" id="ARBA00023136"/>
    </source>
</evidence>
<keyword evidence="15" id="KW-0067">ATP-binding</keyword>
<dbReference type="GO" id="GO:0005524">
    <property type="term" value="F:ATP binding"/>
    <property type="evidence" value="ECO:0007669"/>
    <property type="project" value="UniProtKB-KW"/>
</dbReference>
<dbReference type="InterPro" id="IPR003594">
    <property type="entry name" value="HATPase_dom"/>
</dbReference>
<dbReference type="Pfam" id="PF08447">
    <property type="entry name" value="PAS_3"/>
    <property type="match status" value="1"/>
</dbReference>
<evidence type="ECO:0000313" key="15">
    <source>
        <dbReference type="EMBL" id="MDY0871387.1"/>
    </source>
</evidence>
<evidence type="ECO:0000259" key="13">
    <source>
        <dbReference type="PROSITE" id="PS50109"/>
    </source>
</evidence>
<evidence type="ECO:0000256" key="10">
    <source>
        <dbReference type="ARBA" id="ARBA00023012"/>
    </source>
</evidence>
<dbReference type="InterPro" id="IPR036097">
    <property type="entry name" value="HisK_dim/P_sf"/>
</dbReference>
<organism evidence="15 16">
    <name type="scientific">Dongia rigui</name>
    <dbReference type="NCBI Taxonomy" id="940149"/>
    <lineage>
        <taxon>Bacteria</taxon>
        <taxon>Pseudomonadati</taxon>
        <taxon>Pseudomonadota</taxon>
        <taxon>Alphaproteobacteria</taxon>
        <taxon>Rhodospirillales</taxon>
        <taxon>Dongiaceae</taxon>
        <taxon>Dongia</taxon>
    </lineage>
</organism>
<accession>A0ABU5DWM7</accession>
<name>A0ABU5DWM7_9PROT</name>
<dbReference type="SMART" id="SM00387">
    <property type="entry name" value="HATPase_c"/>
    <property type="match status" value="1"/>
</dbReference>
<evidence type="ECO:0000259" key="14">
    <source>
        <dbReference type="PROSITE" id="PS50113"/>
    </source>
</evidence>
<dbReference type="SUPFAM" id="SSF47384">
    <property type="entry name" value="Homodimeric domain of signal transducing histidine kinase"/>
    <property type="match status" value="1"/>
</dbReference>
<evidence type="ECO:0000256" key="8">
    <source>
        <dbReference type="ARBA" id="ARBA00022777"/>
    </source>
</evidence>
<dbReference type="CDD" id="cd00082">
    <property type="entry name" value="HisKA"/>
    <property type="match status" value="1"/>
</dbReference>
<protein>
    <recommendedName>
        <fullName evidence="3">histidine kinase</fullName>
        <ecNumber evidence="3">2.7.13.3</ecNumber>
    </recommendedName>
</protein>
<dbReference type="InterPro" id="IPR003661">
    <property type="entry name" value="HisK_dim/P_dom"/>
</dbReference>
<keyword evidence="10" id="KW-0902">Two-component regulatory system</keyword>
<feature type="transmembrane region" description="Helical" evidence="12">
    <location>
        <begin position="246"/>
        <end position="267"/>
    </location>
</feature>
<keyword evidence="11 12" id="KW-0472">Membrane</keyword>
<evidence type="ECO:0000256" key="3">
    <source>
        <dbReference type="ARBA" id="ARBA00012438"/>
    </source>
</evidence>
<dbReference type="SUPFAM" id="SSF55874">
    <property type="entry name" value="ATPase domain of HSP90 chaperone/DNA topoisomerase II/histidine kinase"/>
    <property type="match status" value="1"/>
</dbReference>
<comment type="subcellular location">
    <subcellularLocation>
        <location evidence="2">Cell membrane</location>
        <topology evidence="2">Multi-pass membrane protein</topology>
    </subcellularLocation>
</comment>
<dbReference type="PROSITE" id="PS50113">
    <property type="entry name" value="PAC"/>
    <property type="match status" value="1"/>
</dbReference>
<dbReference type="EC" id="2.7.13.3" evidence="3"/>
<evidence type="ECO:0000313" key="16">
    <source>
        <dbReference type="Proteomes" id="UP001271769"/>
    </source>
</evidence>
<dbReference type="InterPro" id="IPR050736">
    <property type="entry name" value="Sensor_HK_Regulatory"/>
</dbReference>
<dbReference type="CDD" id="cd00130">
    <property type="entry name" value="PAS"/>
    <property type="match status" value="1"/>
</dbReference>
<comment type="caution">
    <text evidence="15">The sequence shown here is derived from an EMBL/GenBank/DDBJ whole genome shotgun (WGS) entry which is preliminary data.</text>
</comment>
<keyword evidence="6" id="KW-0808">Transferase</keyword>
<dbReference type="Gene3D" id="3.30.450.20">
    <property type="entry name" value="PAS domain"/>
    <property type="match status" value="1"/>
</dbReference>
<dbReference type="PANTHER" id="PTHR43711:SF31">
    <property type="entry name" value="HISTIDINE KINASE"/>
    <property type="match status" value="1"/>
</dbReference>
<dbReference type="InterPro" id="IPR013655">
    <property type="entry name" value="PAS_fold_3"/>
</dbReference>
<evidence type="ECO:0000256" key="6">
    <source>
        <dbReference type="ARBA" id="ARBA00022679"/>
    </source>
</evidence>
<dbReference type="InterPro" id="IPR035965">
    <property type="entry name" value="PAS-like_dom_sf"/>
</dbReference>
<evidence type="ECO:0000256" key="12">
    <source>
        <dbReference type="SAM" id="Phobius"/>
    </source>
</evidence>
<evidence type="ECO:0000256" key="4">
    <source>
        <dbReference type="ARBA" id="ARBA00022475"/>
    </source>
</evidence>
<evidence type="ECO:0000256" key="1">
    <source>
        <dbReference type="ARBA" id="ARBA00000085"/>
    </source>
</evidence>
<evidence type="ECO:0000256" key="5">
    <source>
        <dbReference type="ARBA" id="ARBA00022553"/>
    </source>
</evidence>
<dbReference type="Pfam" id="PF02518">
    <property type="entry name" value="HATPase_c"/>
    <property type="match status" value="1"/>
</dbReference>
<dbReference type="InterPro" id="IPR007895">
    <property type="entry name" value="MASE1"/>
</dbReference>
<comment type="catalytic activity">
    <reaction evidence="1">
        <text>ATP + protein L-histidine = ADP + protein N-phospho-L-histidine.</text>
        <dbReference type="EC" id="2.7.13.3"/>
    </reaction>
</comment>
<keyword evidence="8" id="KW-0418">Kinase</keyword>
<sequence>MKKSGGRSWQTIEPARRPYVALLALISVAFAYRTAYNIADCWPGIAPVLWGAPAFLLAPLLLFGRRSAPFLLGTAILAQYLLQQDWRLAIVAGCADLAGAALVSVALTRWSPIDLRLRRQRDLWQFLLFAALVVPVGIAVATAFLAPLFEVELDPVSGSLLLLATNAVALLSAAPFMLIWTTQVQSRPPYPAEYGWALLAIGLFVWLTLWPPLPVIGELVFFCAIGLPAVFYVLTRYGRRGASLAALAFALVLATGANQGAVLFHHVTATYEHAALVMFLLSCELGLIAVAVARSEHDRQQDRIAENESRLKILIDNNKVSPYAMPGPEFITYSFISDRIEAMTGYSVTEWHRPKAWFGFMAPEDRTRMEVITGRDLKPDQDYEWEYRLIHRDGSTVWIRDLFRIDRKVDGSLELRGMMTDVTVLKSRELALAQREHELQEARRHAEQANRAKSSFLASMSHELRTPMNSIIGFAEVLSAEAFGSLTPKQREYIEDIAESGQHLLTLINDILDMSKIEAGRFELNEELGELVPLISGSVRLNERQAAKRGVTIEIDNPVRGLGVFADQRSIRQILINLISNAVKFSHPGGVVSVSVHRPPEGAGDGLAIAVRDRGIGMAPETLARIFEPFFQGSDADFRHKREGTGLGLAISQKLAEMHGGRISIASGLGEGTTVTLTLPEVRLHQLETALQATS</sequence>
<keyword evidence="16" id="KW-1185">Reference proteome</keyword>
<dbReference type="PROSITE" id="PS50109">
    <property type="entry name" value="HIS_KIN"/>
    <property type="match status" value="1"/>
</dbReference>
<evidence type="ECO:0000256" key="9">
    <source>
        <dbReference type="ARBA" id="ARBA00022989"/>
    </source>
</evidence>
<keyword evidence="4" id="KW-1003">Cell membrane</keyword>
<feature type="transmembrane region" description="Helical" evidence="12">
    <location>
        <begin position="192"/>
        <end position="209"/>
    </location>
</feature>
<gene>
    <name evidence="15" type="ORF">SMD31_05620</name>
</gene>
<dbReference type="PRINTS" id="PR00344">
    <property type="entry name" value="BCTRLSENSOR"/>
</dbReference>
<evidence type="ECO:0000256" key="7">
    <source>
        <dbReference type="ARBA" id="ARBA00022692"/>
    </source>
</evidence>
<dbReference type="InterPro" id="IPR036890">
    <property type="entry name" value="HATPase_C_sf"/>
</dbReference>
<feature type="transmembrane region" description="Helical" evidence="12">
    <location>
        <begin position="123"/>
        <end position="148"/>
    </location>
</feature>
<feature type="transmembrane region" description="Helical" evidence="12">
    <location>
        <begin position="45"/>
        <end position="62"/>
    </location>
</feature>
<dbReference type="Gene3D" id="1.10.287.130">
    <property type="match status" value="1"/>
</dbReference>